<keyword evidence="4 6" id="KW-0808">Transferase</keyword>
<feature type="binding site" evidence="6">
    <location>
        <position position="99"/>
    </location>
    <ligand>
        <name>S-adenosyl-L-methionine</name>
        <dbReference type="ChEBI" id="CHEBI:59789"/>
    </ligand>
</feature>
<evidence type="ECO:0000256" key="5">
    <source>
        <dbReference type="ARBA" id="ARBA00022691"/>
    </source>
</evidence>
<gene>
    <name evidence="6" type="primary">rsmH</name>
    <name evidence="7" type="ORF">A2730_02105</name>
</gene>
<dbReference type="Gene3D" id="3.40.50.150">
    <property type="entry name" value="Vaccinia Virus protein VP39"/>
    <property type="match status" value="1"/>
</dbReference>
<evidence type="ECO:0000256" key="1">
    <source>
        <dbReference type="ARBA" id="ARBA00010396"/>
    </source>
</evidence>
<evidence type="ECO:0000256" key="2">
    <source>
        <dbReference type="ARBA" id="ARBA00022552"/>
    </source>
</evidence>
<dbReference type="InterPro" id="IPR002903">
    <property type="entry name" value="RsmH"/>
</dbReference>
<dbReference type="SUPFAM" id="SSF81799">
    <property type="entry name" value="Putative methyltransferase TM0872, insert domain"/>
    <property type="match status" value="1"/>
</dbReference>
<dbReference type="Pfam" id="PF01795">
    <property type="entry name" value="Methyltransf_5"/>
    <property type="match status" value="1"/>
</dbReference>
<dbReference type="EC" id="2.1.1.199" evidence="6"/>
<keyword evidence="3 6" id="KW-0489">Methyltransferase</keyword>
<name>A0A1G2HQB7_9BACT</name>
<dbReference type="GO" id="GO:0070475">
    <property type="term" value="P:rRNA base methylation"/>
    <property type="evidence" value="ECO:0007669"/>
    <property type="project" value="UniProtKB-UniRule"/>
</dbReference>
<reference evidence="7 8" key="1">
    <citation type="journal article" date="2016" name="Nat. Commun.">
        <title>Thousands of microbial genomes shed light on interconnected biogeochemical processes in an aquifer system.</title>
        <authorList>
            <person name="Anantharaman K."/>
            <person name="Brown C.T."/>
            <person name="Hug L.A."/>
            <person name="Sharon I."/>
            <person name="Castelle C.J."/>
            <person name="Probst A.J."/>
            <person name="Thomas B.C."/>
            <person name="Singh A."/>
            <person name="Wilkins M.J."/>
            <person name="Karaoz U."/>
            <person name="Brodie E.L."/>
            <person name="Williams K.H."/>
            <person name="Hubbard S.S."/>
            <person name="Banfield J.F."/>
        </authorList>
    </citation>
    <scope>NUCLEOTIDE SEQUENCE [LARGE SCALE GENOMIC DNA]</scope>
</reference>
<comment type="subcellular location">
    <subcellularLocation>
        <location evidence="6">Cytoplasm</location>
    </subcellularLocation>
</comment>
<comment type="caution">
    <text evidence="7">The sequence shown here is derived from an EMBL/GenBank/DDBJ whole genome shotgun (WGS) entry which is preliminary data.</text>
</comment>
<feature type="binding site" evidence="6">
    <location>
        <begin position="31"/>
        <end position="33"/>
    </location>
    <ligand>
        <name>S-adenosyl-L-methionine</name>
        <dbReference type="ChEBI" id="CHEBI:59789"/>
    </ligand>
</feature>
<evidence type="ECO:0000256" key="3">
    <source>
        <dbReference type="ARBA" id="ARBA00022603"/>
    </source>
</evidence>
<dbReference type="GO" id="GO:0005737">
    <property type="term" value="C:cytoplasm"/>
    <property type="evidence" value="ECO:0007669"/>
    <property type="project" value="UniProtKB-SubCell"/>
</dbReference>
<keyword evidence="5 6" id="KW-0949">S-adenosyl-L-methionine</keyword>
<keyword evidence="2 6" id="KW-0698">rRNA processing</keyword>
<dbReference type="InterPro" id="IPR023397">
    <property type="entry name" value="SAM-dep_MeTrfase_MraW_recog"/>
</dbReference>
<evidence type="ECO:0000256" key="4">
    <source>
        <dbReference type="ARBA" id="ARBA00022679"/>
    </source>
</evidence>
<sequence>MIHIPVLIREVLEYLDPKPNENFIDGTVGEGSHAIEILERNKPEGKVLGIDWDAKQVENSKFYTSRFKERIIVVNGSYANMKDIAERMHFTPVHGILLDLGYSSWQIEQSGKGFSFNKDEALDMRFNAHNPVTAEKIINEYSELAIEKIIREYGEEKFSKQIAREIVRQRKIKKIQSTFELNNVIERAMPLKSRHGRIHYATRTFQALRIAVNGELDNLQKGLLEAISILSPGGRLVVISFHSLEDRIVKNAFKYAVNNKMANLLTKKPVRAWAKEMAVNPRARSAKLRALIKI</sequence>
<dbReference type="NCBIfam" id="TIGR00006">
    <property type="entry name" value="16S rRNA (cytosine(1402)-N(4))-methyltransferase RsmH"/>
    <property type="match status" value="1"/>
</dbReference>
<dbReference type="PIRSF" id="PIRSF004486">
    <property type="entry name" value="MraW"/>
    <property type="match status" value="1"/>
</dbReference>
<dbReference type="InterPro" id="IPR029063">
    <property type="entry name" value="SAM-dependent_MTases_sf"/>
</dbReference>
<proteinExistence type="inferred from homology"/>
<comment type="catalytic activity">
    <reaction evidence="6">
        <text>cytidine(1402) in 16S rRNA + S-adenosyl-L-methionine = N(4)-methylcytidine(1402) in 16S rRNA + S-adenosyl-L-homocysteine + H(+)</text>
        <dbReference type="Rhea" id="RHEA:42928"/>
        <dbReference type="Rhea" id="RHEA-COMP:10286"/>
        <dbReference type="Rhea" id="RHEA-COMP:10287"/>
        <dbReference type="ChEBI" id="CHEBI:15378"/>
        <dbReference type="ChEBI" id="CHEBI:57856"/>
        <dbReference type="ChEBI" id="CHEBI:59789"/>
        <dbReference type="ChEBI" id="CHEBI:74506"/>
        <dbReference type="ChEBI" id="CHEBI:82748"/>
        <dbReference type="EC" id="2.1.1.199"/>
    </reaction>
</comment>
<dbReference type="EMBL" id="MHOO01000003">
    <property type="protein sequence ID" value="OGZ64732.1"/>
    <property type="molecule type" value="Genomic_DNA"/>
</dbReference>
<comment type="function">
    <text evidence="6">Specifically methylates the N4 position of cytidine in position 1402 (C1402) of 16S rRNA.</text>
</comment>
<accession>A0A1G2HQB7</accession>
<keyword evidence="6" id="KW-0963">Cytoplasm</keyword>
<evidence type="ECO:0000256" key="6">
    <source>
        <dbReference type="HAMAP-Rule" id="MF_01007"/>
    </source>
</evidence>
<protein>
    <recommendedName>
        <fullName evidence="6">Ribosomal RNA small subunit methyltransferase H</fullName>
        <ecNumber evidence="6">2.1.1.199</ecNumber>
    </recommendedName>
    <alternativeName>
        <fullName evidence="6">16S rRNA m(4)C1402 methyltransferase</fullName>
    </alternativeName>
    <alternativeName>
        <fullName evidence="6">rRNA (cytosine-N(4)-)-methyltransferase RsmH</fullName>
    </alternativeName>
</protein>
<feature type="binding site" evidence="6">
    <location>
        <position position="106"/>
    </location>
    <ligand>
        <name>S-adenosyl-L-methionine</name>
        <dbReference type="ChEBI" id="CHEBI:59789"/>
    </ligand>
</feature>
<feature type="binding site" evidence="6">
    <location>
        <position position="78"/>
    </location>
    <ligand>
        <name>S-adenosyl-L-methionine</name>
        <dbReference type="ChEBI" id="CHEBI:59789"/>
    </ligand>
</feature>
<dbReference type="PANTHER" id="PTHR11265:SF0">
    <property type="entry name" value="12S RRNA N4-METHYLCYTIDINE METHYLTRANSFERASE"/>
    <property type="match status" value="1"/>
</dbReference>
<evidence type="ECO:0000313" key="7">
    <source>
        <dbReference type="EMBL" id="OGZ64732.1"/>
    </source>
</evidence>
<feature type="binding site" evidence="6">
    <location>
        <position position="51"/>
    </location>
    <ligand>
        <name>S-adenosyl-L-methionine</name>
        <dbReference type="ChEBI" id="CHEBI:59789"/>
    </ligand>
</feature>
<dbReference type="Gene3D" id="1.10.150.170">
    <property type="entry name" value="Putative methyltransferase TM0872, insert domain"/>
    <property type="match status" value="1"/>
</dbReference>
<dbReference type="PANTHER" id="PTHR11265">
    <property type="entry name" value="S-ADENOSYL-METHYLTRANSFERASE MRAW"/>
    <property type="match status" value="1"/>
</dbReference>
<dbReference type="SUPFAM" id="SSF53335">
    <property type="entry name" value="S-adenosyl-L-methionine-dependent methyltransferases"/>
    <property type="match status" value="1"/>
</dbReference>
<dbReference type="STRING" id="1802202.A2730_02105"/>
<evidence type="ECO:0000313" key="8">
    <source>
        <dbReference type="Proteomes" id="UP000176855"/>
    </source>
</evidence>
<organism evidence="7 8">
    <name type="scientific">Candidatus Staskawiczbacteria bacterium RIFCSPHIGHO2_01_FULL_39_25</name>
    <dbReference type="NCBI Taxonomy" id="1802202"/>
    <lineage>
        <taxon>Bacteria</taxon>
        <taxon>Candidatus Staskawicziibacteriota</taxon>
    </lineage>
</organism>
<dbReference type="HAMAP" id="MF_01007">
    <property type="entry name" value="16SrRNA_methyltr_H"/>
    <property type="match status" value="1"/>
</dbReference>
<dbReference type="AlphaFoldDB" id="A0A1G2HQB7"/>
<comment type="similarity">
    <text evidence="1 6">Belongs to the methyltransferase superfamily. RsmH family.</text>
</comment>
<dbReference type="Proteomes" id="UP000176855">
    <property type="component" value="Unassembled WGS sequence"/>
</dbReference>
<dbReference type="GO" id="GO:0071424">
    <property type="term" value="F:rRNA (cytosine-N4-)-methyltransferase activity"/>
    <property type="evidence" value="ECO:0007669"/>
    <property type="project" value="UniProtKB-UniRule"/>
</dbReference>